<protein>
    <submittedName>
        <fullName evidence="2">Acyl-coenzyme A thioesterase PaaI, contains HGG motif</fullName>
    </submittedName>
</protein>
<dbReference type="PATRIC" id="fig|1678841.3.peg.2987"/>
<dbReference type="OrthoDB" id="9792301at2"/>
<name>A0A0S7C5R8_9BACT</name>
<dbReference type="STRING" id="1678841.TBC1_12296"/>
<dbReference type="SUPFAM" id="SSF54637">
    <property type="entry name" value="Thioesterase/thiol ester dehydrase-isomerase"/>
    <property type="match status" value="1"/>
</dbReference>
<accession>A0A0S7C5R8</accession>
<evidence type="ECO:0000313" key="2">
    <source>
        <dbReference type="EMBL" id="GAP44488.1"/>
    </source>
</evidence>
<dbReference type="RefSeq" id="WP_062043863.1">
    <property type="nucleotide sequence ID" value="NZ_DF968183.1"/>
</dbReference>
<sequence>MKKILNPFVKLEGYNCFGCSPDNPAGLQLKFTEEGEYIVARWMPKPQFQGWKNVLHGGIQATLLDEIASWLVFVKLKTSGVTSRMEVKLSKPVYTDKGELTLKARLSEMNRNIAVINTSLFDYDGELCTTAVMHYYTFPLQVAQEKLWYPGGEAFYENEADSGG</sequence>
<dbReference type="Gene3D" id="3.10.129.10">
    <property type="entry name" value="Hotdog Thioesterase"/>
    <property type="match status" value="1"/>
</dbReference>
<dbReference type="InterPro" id="IPR029069">
    <property type="entry name" value="HotDog_dom_sf"/>
</dbReference>
<dbReference type="Proteomes" id="UP000053091">
    <property type="component" value="Unassembled WGS sequence"/>
</dbReference>
<dbReference type="InterPro" id="IPR006683">
    <property type="entry name" value="Thioestr_dom"/>
</dbReference>
<gene>
    <name evidence="2" type="ORF">TBC1_12296</name>
</gene>
<keyword evidence="3" id="KW-1185">Reference proteome</keyword>
<dbReference type="EMBL" id="DF968183">
    <property type="protein sequence ID" value="GAP44488.1"/>
    <property type="molecule type" value="Genomic_DNA"/>
</dbReference>
<dbReference type="AlphaFoldDB" id="A0A0S7C5R8"/>
<dbReference type="CDD" id="cd03443">
    <property type="entry name" value="PaaI_thioesterase"/>
    <property type="match status" value="1"/>
</dbReference>
<evidence type="ECO:0000313" key="3">
    <source>
        <dbReference type="Proteomes" id="UP000053091"/>
    </source>
</evidence>
<dbReference type="Pfam" id="PF03061">
    <property type="entry name" value="4HBT"/>
    <property type="match status" value="1"/>
</dbReference>
<reference evidence="2" key="1">
    <citation type="journal article" date="2015" name="Genome Announc.">
        <title>Draft Genome Sequence of Bacteroidales Strain TBC1, a Novel Isolate from a Methanogenic Wastewater Treatment System.</title>
        <authorList>
            <person name="Tourlousse D.M."/>
            <person name="Matsuura N."/>
            <person name="Sun L."/>
            <person name="Toyonaga M."/>
            <person name="Kuroda K."/>
            <person name="Ohashi A."/>
            <person name="Cruz R."/>
            <person name="Yamaguchi T."/>
            <person name="Sekiguchi Y."/>
        </authorList>
    </citation>
    <scope>NUCLEOTIDE SEQUENCE [LARGE SCALE GENOMIC DNA]</scope>
    <source>
        <strain evidence="2">TBC1</strain>
    </source>
</reference>
<feature type="domain" description="Thioesterase" evidence="1">
    <location>
        <begin position="53"/>
        <end position="128"/>
    </location>
</feature>
<organism evidence="2">
    <name type="scientific">Lentimicrobium saccharophilum</name>
    <dbReference type="NCBI Taxonomy" id="1678841"/>
    <lineage>
        <taxon>Bacteria</taxon>
        <taxon>Pseudomonadati</taxon>
        <taxon>Bacteroidota</taxon>
        <taxon>Bacteroidia</taxon>
        <taxon>Bacteroidales</taxon>
        <taxon>Lentimicrobiaceae</taxon>
        <taxon>Lentimicrobium</taxon>
    </lineage>
</organism>
<proteinExistence type="predicted"/>
<evidence type="ECO:0000259" key="1">
    <source>
        <dbReference type="Pfam" id="PF03061"/>
    </source>
</evidence>
<dbReference type="GO" id="GO:0016790">
    <property type="term" value="F:thiolester hydrolase activity"/>
    <property type="evidence" value="ECO:0007669"/>
    <property type="project" value="UniProtKB-ARBA"/>
</dbReference>